<dbReference type="Proteomes" id="UP000316851">
    <property type="component" value="Unassembled WGS sequence"/>
</dbReference>
<dbReference type="RefSeq" id="WP_140914591.1">
    <property type="nucleotide sequence ID" value="NZ_VHHP01000001.1"/>
</dbReference>
<feature type="transmembrane region" description="Helical" evidence="8">
    <location>
        <begin position="78"/>
        <end position="99"/>
    </location>
</feature>
<gene>
    <name evidence="9" type="ORF">FJR74_00495</name>
</gene>
<dbReference type="PANTHER" id="PTHR36838:SF3">
    <property type="entry name" value="TRANSPORTER AUXIN EFFLUX CARRIER EC FAMILY"/>
    <property type="match status" value="1"/>
</dbReference>
<evidence type="ECO:0000256" key="8">
    <source>
        <dbReference type="SAM" id="Phobius"/>
    </source>
</evidence>
<comment type="subcellular location">
    <subcellularLocation>
        <location evidence="1">Cell membrane</location>
        <topology evidence="1">Multi-pass membrane protein</topology>
    </subcellularLocation>
</comment>
<dbReference type="InterPro" id="IPR038770">
    <property type="entry name" value="Na+/solute_symporter_sf"/>
</dbReference>
<name>A0ABY2Z0Q4_9BACT</name>
<keyword evidence="10" id="KW-1185">Reference proteome</keyword>
<reference evidence="9" key="1">
    <citation type="submission" date="2019-06" db="EMBL/GenBank/DDBJ databases">
        <title>Mycoplasma neophronis type strain whole genome sequence.</title>
        <authorList>
            <person name="Spergser J."/>
        </authorList>
    </citation>
    <scope>NUCLEOTIDE SEQUENCE [LARGE SCALE GENOMIC DNA]</scope>
    <source>
        <strain evidence="9">DSM 24097</strain>
    </source>
</reference>
<evidence type="ECO:0000256" key="2">
    <source>
        <dbReference type="ARBA" id="ARBA00010145"/>
    </source>
</evidence>
<evidence type="ECO:0000256" key="3">
    <source>
        <dbReference type="ARBA" id="ARBA00022448"/>
    </source>
</evidence>
<protein>
    <submittedName>
        <fullName evidence="9">Malate permease</fullName>
    </submittedName>
</protein>
<comment type="caution">
    <text evidence="9">The sequence shown here is derived from an EMBL/GenBank/DDBJ whole genome shotgun (WGS) entry which is preliminary data.</text>
</comment>
<dbReference type="InterPro" id="IPR004776">
    <property type="entry name" value="Mem_transp_PIN-like"/>
</dbReference>
<feature type="transmembrane region" description="Helical" evidence="8">
    <location>
        <begin position="215"/>
        <end position="236"/>
    </location>
</feature>
<proteinExistence type="inferred from homology"/>
<evidence type="ECO:0000256" key="1">
    <source>
        <dbReference type="ARBA" id="ARBA00004651"/>
    </source>
</evidence>
<evidence type="ECO:0000313" key="9">
    <source>
        <dbReference type="EMBL" id="TPR54738.1"/>
    </source>
</evidence>
<keyword evidence="7 8" id="KW-0472">Membrane</keyword>
<dbReference type="EMBL" id="VHHP01000001">
    <property type="protein sequence ID" value="TPR54738.1"/>
    <property type="molecule type" value="Genomic_DNA"/>
</dbReference>
<keyword evidence="3" id="KW-0813">Transport</keyword>
<feature type="transmembrane region" description="Helical" evidence="8">
    <location>
        <begin position="444"/>
        <end position="466"/>
    </location>
</feature>
<keyword evidence="6 8" id="KW-1133">Transmembrane helix</keyword>
<evidence type="ECO:0000313" key="10">
    <source>
        <dbReference type="Proteomes" id="UP000316851"/>
    </source>
</evidence>
<feature type="transmembrane region" description="Helical" evidence="8">
    <location>
        <begin position="147"/>
        <end position="172"/>
    </location>
</feature>
<keyword evidence="5 8" id="KW-0812">Transmembrane</keyword>
<sequence>MTNPGTLFVGIMTNTGLWGAIISTIVITMLGFILFRTKVLNNESSGAIQKVIINVIIPFLSFYSFLKNADKADLKTFGIVFGMSAIYYVLLTSIAILWVKYLPKAVPKSVIARAQKDYDEWQTHVEFSQRQIFNREVYFESLQKKHLVTWLMCIYGSNILFATPIVLGVYPNGIELGSLSIWNVLYYIGGFGLSFSLLSGVKFTKQEFKFTMKKAVLNPAFITVIVAIVLWATQYIPGAGSTVSELKSEQTIQVKYGIDLQTKEPLLEAISVKYKGTFGPNFSVLYGRDLEHIVTNSHGVVTHSYIKEWFTYDKLVGAYAPYASGPTGWFDWSVTMPYFAKPITILAGLISPLIWIVIGTSLAKTNIKQMFSKGRNWLFLIYKAGLIPLFILCLVMPFVKAKLLSPSVGAVLVMTGAVPPGTTVVIYSQHFKVHEDYTSQVSSLATMLSFIFIPLWLVVGVVTLNVI</sequence>
<evidence type="ECO:0000256" key="7">
    <source>
        <dbReference type="ARBA" id="ARBA00023136"/>
    </source>
</evidence>
<comment type="similarity">
    <text evidence="2">Belongs to the auxin efflux carrier (TC 2.A.69) family.</text>
</comment>
<organism evidence="9 10">
    <name type="scientific">Metamycoplasma neophronis</name>
    <dbReference type="NCBI Taxonomy" id="872983"/>
    <lineage>
        <taxon>Bacteria</taxon>
        <taxon>Bacillati</taxon>
        <taxon>Mycoplasmatota</taxon>
        <taxon>Mycoplasmoidales</taxon>
        <taxon>Metamycoplasmataceae</taxon>
        <taxon>Metamycoplasma</taxon>
    </lineage>
</organism>
<dbReference type="Gene3D" id="1.20.1530.20">
    <property type="match status" value="1"/>
</dbReference>
<dbReference type="PANTHER" id="PTHR36838">
    <property type="entry name" value="AUXIN EFFLUX CARRIER FAMILY PROTEIN"/>
    <property type="match status" value="1"/>
</dbReference>
<feature type="transmembrane region" description="Helical" evidence="8">
    <location>
        <begin position="47"/>
        <end position="66"/>
    </location>
</feature>
<evidence type="ECO:0000256" key="5">
    <source>
        <dbReference type="ARBA" id="ARBA00022692"/>
    </source>
</evidence>
<accession>A0ABY2Z0Q4</accession>
<keyword evidence="4" id="KW-1003">Cell membrane</keyword>
<feature type="transmembrane region" description="Helical" evidence="8">
    <location>
        <begin position="16"/>
        <end position="35"/>
    </location>
</feature>
<feature type="transmembrane region" description="Helical" evidence="8">
    <location>
        <begin position="338"/>
        <end position="358"/>
    </location>
</feature>
<feature type="transmembrane region" description="Helical" evidence="8">
    <location>
        <begin position="379"/>
        <end position="399"/>
    </location>
</feature>
<dbReference type="Pfam" id="PF03547">
    <property type="entry name" value="Mem_trans"/>
    <property type="match status" value="1"/>
</dbReference>
<evidence type="ECO:0000256" key="4">
    <source>
        <dbReference type="ARBA" id="ARBA00022475"/>
    </source>
</evidence>
<feature type="transmembrane region" description="Helical" evidence="8">
    <location>
        <begin position="184"/>
        <end position="203"/>
    </location>
</feature>
<evidence type="ECO:0000256" key="6">
    <source>
        <dbReference type="ARBA" id="ARBA00022989"/>
    </source>
</evidence>